<dbReference type="EMBL" id="HF558455">
    <property type="protein sequence ID" value="CCO62243.1"/>
    <property type="molecule type" value="Genomic_DNA"/>
</dbReference>
<dbReference type="SMART" id="SM00497">
    <property type="entry name" value="IENR1"/>
    <property type="match status" value="3"/>
</dbReference>
<keyword evidence="2" id="KW-0255">Endonuclease</keyword>
<dbReference type="Gene3D" id="3.40.1440.10">
    <property type="entry name" value="GIY-YIG endonuclease"/>
    <property type="match status" value="1"/>
</dbReference>
<geneLocation type="mitochondrion" evidence="2"/>
<keyword evidence="2" id="KW-0496">Mitochondrion</keyword>
<dbReference type="InterPro" id="IPR035901">
    <property type="entry name" value="GIY-YIG_endonuc_sf"/>
</dbReference>
<dbReference type="Pfam" id="PF07453">
    <property type="entry name" value="NUMOD1"/>
    <property type="match status" value="2"/>
</dbReference>
<dbReference type="SUPFAM" id="SSF82771">
    <property type="entry name" value="GIY-YIG endonuclease"/>
    <property type="match status" value="1"/>
</dbReference>
<dbReference type="GO" id="GO:0004519">
    <property type="term" value="F:endonuclease activity"/>
    <property type="evidence" value="ECO:0007669"/>
    <property type="project" value="UniProtKB-KW"/>
</dbReference>
<dbReference type="InterPro" id="IPR000305">
    <property type="entry name" value="GIY-YIG_endonuc"/>
</dbReference>
<dbReference type="SMART" id="SM00465">
    <property type="entry name" value="GIYc"/>
    <property type="match status" value="1"/>
</dbReference>
<dbReference type="GO" id="GO:0016787">
    <property type="term" value="F:hydrolase activity"/>
    <property type="evidence" value="ECO:0007669"/>
    <property type="project" value="UniProtKB-KW"/>
</dbReference>
<evidence type="ECO:0000313" key="2">
    <source>
        <dbReference type="EMBL" id="CCO62243.1"/>
    </source>
</evidence>
<keyword evidence="2" id="KW-0540">Nuclease</keyword>
<dbReference type="InterPro" id="IPR010896">
    <property type="entry name" value="NUMOD1"/>
</dbReference>
<gene>
    <name evidence="2" type="ORF">RHTARS1M_29</name>
</gene>
<accession>R4Z7W1</accession>
<dbReference type="Pfam" id="PF01541">
    <property type="entry name" value="GIY-YIG"/>
    <property type="match status" value="1"/>
</dbReference>
<dbReference type="EC" id="3.1.-.-" evidence="2"/>
<evidence type="ECO:0000259" key="1">
    <source>
        <dbReference type="SMART" id="SM00465"/>
    </source>
</evidence>
<dbReference type="AlphaFoldDB" id="R4Z7W1"/>
<proteinExistence type="predicted"/>
<reference evidence="2" key="1">
    <citation type="submission" date="2012-11" db="EMBL/GenBank/DDBJ databases">
        <authorList>
            <person name="Zhao X."/>
        </authorList>
    </citation>
    <scope>NUCLEOTIDE SEQUENCE</scope>
</reference>
<reference evidence="2" key="2">
    <citation type="journal article" date="2013" name="MicrobiologyOpen">
        <title>Complete mitochondrial genome of the aluminum-tolerant fungus Rhodotorula taiwanensis RS1 and comparative analysis of Basidiomycota mitochondrial genomes.</title>
        <authorList>
            <person name="Zhao X.Q."/>
            <person name="Aizawa T."/>
            <person name="Schneider J."/>
            <person name="Wang C."/>
            <person name="Shen R.F."/>
            <person name="Sunairi M."/>
        </authorList>
    </citation>
    <scope>NUCLEOTIDE SEQUENCE</scope>
</reference>
<protein>
    <submittedName>
        <fullName evidence="2">GIY-YIG endonuclease</fullName>
        <ecNumber evidence="2">3.1.-.-</ecNumber>
    </submittedName>
</protein>
<dbReference type="InterPro" id="IPR003647">
    <property type="entry name" value="Intron_nuc_1_rpt"/>
</dbReference>
<organism evidence="2">
    <name type="scientific">Rhodotorula taiwanensis RS1</name>
    <dbReference type="NCBI Taxonomy" id="1246992"/>
    <lineage>
        <taxon>Eukaryota</taxon>
        <taxon>Fungi</taxon>
        <taxon>Dikarya</taxon>
        <taxon>Basidiomycota</taxon>
        <taxon>Pucciniomycotina</taxon>
        <taxon>Microbotryomycetes</taxon>
        <taxon>Sporidiobolales</taxon>
        <taxon>Sporidiobolaceae</taxon>
        <taxon>Rhodotorula</taxon>
    </lineage>
</organism>
<keyword evidence="2" id="KW-0378">Hydrolase</keyword>
<feature type="domain" description="GIY-YIG" evidence="1">
    <location>
        <begin position="101"/>
        <end position="186"/>
    </location>
</feature>
<name>R4Z7W1_9BASI</name>
<sequence>MFNASAVTHLITSVEDLKSTCRPLLSSDIPFVPSQNHNNTLNVLNQALDSDLFSSEVREFITKVRGQHYDSLCYITETGDLVLPKGTSLGHLGQLPDLARTSGIYMIVQTDSDNGYIGSSIDLASRLRSHRDLASSNSMTGTQHRLYSLVQEHSADSFTFHHIHTGTNFVEQFVSSHPKYNLTTKDVELLTAFTKYELAVVEQSYLEAFKPSLNGRYIATTSTHPHMLTSVVDPIPNIEVPLIAEEPLHEKLNHDVDTTPKVDISHWTTDENLPVQIYDMDSNPLGSFKSLRSAAQELRTSHQLLSRYAKSVSHWHSPHLDIDINIEIKGIDKEGTVVHPSVNSHPTLVHNLELVEDRIYAISTDLKAIFGDYPSVYAAAAAHQVVDYKRINRYIGMKKLTKTNLGTFYFTAHEETLKKLSARKRHESKPVVVLDLNTNISQQYPSVTKASKALKLHHDYINKHLDRGVYMSLDGTRRFKFTSGQ</sequence>